<sequence>MNKDLALCVAAATLSYMLDKKNRKKKRLWSRQWLLRRREESVAFRLLRELREEDPDTLRQWTRLDQQQFQDLLALVTPLIKKQDTNMRQAVSPAERLTLTLRYLATGLHRHYHGKKVGKGAKLLPRDSFLLYNEGGKYMPYRKKNFIKTPKKFPPYYIFLRVSVHRIRQGWEASRVTPLSRVRRL</sequence>
<accession>A0A8J4YIG1</accession>
<name>A0A8J4YIG1_CHIOP</name>
<dbReference type="EMBL" id="JACEEZ010007838">
    <property type="protein sequence ID" value="KAG0723699.1"/>
    <property type="molecule type" value="Genomic_DNA"/>
</dbReference>
<evidence type="ECO:0000313" key="2">
    <source>
        <dbReference type="Proteomes" id="UP000770661"/>
    </source>
</evidence>
<evidence type="ECO:0000313" key="1">
    <source>
        <dbReference type="EMBL" id="KAG0723699.1"/>
    </source>
</evidence>
<proteinExistence type="predicted"/>
<protein>
    <submittedName>
        <fullName evidence="1">Uncharacterized protein</fullName>
    </submittedName>
</protein>
<gene>
    <name evidence="1" type="ORF">GWK47_042138</name>
</gene>
<organism evidence="1 2">
    <name type="scientific">Chionoecetes opilio</name>
    <name type="common">Atlantic snow crab</name>
    <name type="synonym">Cancer opilio</name>
    <dbReference type="NCBI Taxonomy" id="41210"/>
    <lineage>
        <taxon>Eukaryota</taxon>
        <taxon>Metazoa</taxon>
        <taxon>Ecdysozoa</taxon>
        <taxon>Arthropoda</taxon>
        <taxon>Crustacea</taxon>
        <taxon>Multicrustacea</taxon>
        <taxon>Malacostraca</taxon>
        <taxon>Eumalacostraca</taxon>
        <taxon>Eucarida</taxon>
        <taxon>Decapoda</taxon>
        <taxon>Pleocyemata</taxon>
        <taxon>Brachyura</taxon>
        <taxon>Eubrachyura</taxon>
        <taxon>Majoidea</taxon>
        <taxon>Majidae</taxon>
        <taxon>Chionoecetes</taxon>
    </lineage>
</organism>
<reference evidence="1" key="1">
    <citation type="submission" date="2020-07" db="EMBL/GenBank/DDBJ databases">
        <title>The High-quality genome of the commercially important snow crab, Chionoecetes opilio.</title>
        <authorList>
            <person name="Jeong J.-H."/>
            <person name="Ryu S."/>
        </authorList>
    </citation>
    <scope>NUCLEOTIDE SEQUENCE</scope>
    <source>
        <strain evidence="1">MADBK_172401_WGS</strain>
        <tissue evidence="1">Digestive gland</tissue>
    </source>
</reference>
<comment type="caution">
    <text evidence="1">The sequence shown here is derived from an EMBL/GenBank/DDBJ whole genome shotgun (WGS) entry which is preliminary data.</text>
</comment>
<dbReference type="AlphaFoldDB" id="A0A8J4YIG1"/>
<dbReference type="OrthoDB" id="5987015at2759"/>
<keyword evidence="2" id="KW-1185">Reference proteome</keyword>
<dbReference type="Proteomes" id="UP000770661">
    <property type="component" value="Unassembled WGS sequence"/>
</dbReference>